<keyword evidence="1" id="KW-0805">Transcription regulation</keyword>
<dbReference type="SMART" id="SM00346">
    <property type="entry name" value="HTH_ICLR"/>
    <property type="match status" value="1"/>
</dbReference>
<dbReference type="Pfam" id="PF01614">
    <property type="entry name" value="IclR_C"/>
    <property type="match status" value="1"/>
</dbReference>
<comment type="caution">
    <text evidence="6">The sequence shown here is derived from an EMBL/GenBank/DDBJ whole genome shotgun (WGS) entry which is preliminary data.</text>
</comment>
<evidence type="ECO:0000259" key="5">
    <source>
        <dbReference type="PROSITE" id="PS51078"/>
    </source>
</evidence>
<feature type="domain" description="HTH iclR-type" evidence="4">
    <location>
        <begin position="11"/>
        <end position="72"/>
    </location>
</feature>
<organism evidence="6 7">
    <name type="scientific">Venenivibrio stagnispumantis</name>
    <dbReference type="NCBI Taxonomy" id="407998"/>
    <lineage>
        <taxon>Bacteria</taxon>
        <taxon>Pseudomonadati</taxon>
        <taxon>Aquificota</taxon>
        <taxon>Aquificia</taxon>
        <taxon>Aquificales</taxon>
        <taxon>Hydrogenothermaceae</taxon>
        <taxon>Venenivibrio</taxon>
    </lineage>
</organism>
<keyword evidence="3" id="KW-0804">Transcription</keyword>
<dbReference type="InterPro" id="IPR036388">
    <property type="entry name" value="WH-like_DNA-bd_sf"/>
</dbReference>
<dbReference type="EMBL" id="FXTX01000010">
    <property type="protein sequence ID" value="SMP13143.1"/>
    <property type="molecule type" value="Genomic_DNA"/>
</dbReference>
<dbReference type="InterPro" id="IPR050707">
    <property type="entry name" value="HTH_MetabolicPath_Reg"/>
</dbReference>
<dbReference type="GO" id="GO:0003677">
    <property type="term" value="F:DNA binding"/>
    <property type="evidence" value="ECO:0007669"/>
    <property type="project" value="UniProtKB-KW"/>
</dbReference>
<dbReference type="PROSITE" id="PS51077">
    <property type="entry name" value="HTH_ICLR"/>
    <property type="match status" value="1"/>
</dbReference>
<evidence type="ECO:0000256" key="1">
    <source>
        <dbReference type="ARBA" id="ARBA00023015"/>
    </source>
</evidence>
<evidence type="ECO:0000313" key="6">
    <source>
        <dbReference type="EMBL" id="SMP13143.1"/>
    </source>
</evidence>
<dbReference type="Proteomes" id="UP001157947">
    <property type="component" value="Unassembled WGS sequence"/>
</dbReference>
<dbReference type="PANTHER" id="PTHR30136">
    <property type="entry name" value="HELIX-TURN-HELIX TRANSCRIPTIONAL REGULATOR, ICLR FAMILY"/>
    <property type="match status" value="1"/>
</dbReference>
<dbReference type="InterPro" id="IPR014757">
    <property type="entry name" value="Tscrpt_reg_IclR_C"/>
</dbReference>
<dbReference type="PANTHER" id="PTHR30136:SF7">
    <property type="entry name" value="HTH-TYPE TRANSCRIPTIONAL REGULATOR KDGR-RELATED"/>
    <property type="match status" value="1"/>
</dbReference>
<dbReference type="AlphaFoldDB" id="A0AA46AEJ7"/>
<dbReference type="PROSITE" id="PS51078">
    <property type="entry name" value="ICLR_ED"/>
    <property type="match status" value="1"/>
</dbReference>
<dbReference type="InterPro" id="IPR005471">
    <property type="entry name" value="Tscrpt_reg_IclR_N"/>
</dbReference>
<gene>
    <name evidence="6" type="ORF">SAMN06264868_11053</name>
</gene>
<dbReference type="RefSeq" id="WP_265133828.1">
    <property type="nucleotide sequence ID" value="NZ_FXTX01000010.1"/>
</dbReference>
<sequence>MKKREKTDYIVQHVDIAFDILLLLAKKAPLKLKEIEEKLNVSSNQIEKIIEILIERGYVDFNKRKKVYYLGIKNFEIGHSYLSHTEIRDIAKPYLQKLSETVNENIYLAIRSGFEIVYIDAYEVNRTVVVKSRVGRLLPMYASASGKVHLADMEPEELEEFFKEVKFVPYTENTITDKEKLIKQLQEVKKNGFAIDDEEWEKEVRCLSVPVRNYTGRVIAAVTLSFPAYRISFDKLLTEIKDLFIDTANQLSEKLGYSKELFLE</sequence>
<protein>
    <submittedName>
        <fullName evidence="6">DNA-binding transcriptional regulator, IclR family</fullName>
    </submittedName>
</protein>
<name>A0AA46AEJ7_9AQUI</name>
<dbReference type="SUPFAM" id="SSF55781">
    <property type="entry name" value="GAF domain-like"/>
    <property type="match status" value="1"/>
</dbReference>
<dbReference type="GO" id="GO:0003700">
    <property type="term" value="F:DNA-binding transcription factor activity"/>
    <property type="evidence" value="ECO:0007669"/>
    <property type="project" value="TreeGrafter"/>
</dbReference>
<dbReference type="Gene3D" id="1.10.10.10">
    <property type="entry name" value="Winged helix-like DNA-binding domain superfamily/Winged helix DNA-binding domain"/>
    <property type="match status" value="1"/>
</dbReference>
<dbReference type="InterPro" id="IPR036390">
    <property type="entry name" value="WH_DNA-bd_sf"/>
</dbReference>
<reference evidence="6" key="1">
    <citation type="submission" date="2017-05" db="EMBL/GenBank/DDBJ databases">
        <authorList>
            <person name="Varghese N."/>
            <person name="Submissions S."/>
        </authorList>
    </citation>
    <scope>NUCLEOTIDE SEQUENCE</scope>
    <source>
        <strain evidence="6">DSM 18763</strain>
    </source>
</reference>
<evidence type="ECO:0000259" key="4">
    <source>
        <dbReference type="PROSITE" id="PS51077"/>
    </source>
</evidence>
<accession>A0AA46AEJ7</accession>
<dbReference type="SUPFAM" id="SSF46785">
    <property type="entry name" value="Winged helix' DNA-binding domain"/>
    <property type="match status" value="1"/>
</dbReference>
<dbReference type="GO" id="GO:0045892">
    <property type="term" value="P:negative regulation of DNA-templated transcription"/>
    <property type="evidence" value="ECO:0007669"/>
    <property type="project" value="TreeGrafter"/>
</dbReference>
<evidence type="ECO:0000256" key="2">
    <source>
        <dbReference type="ARBA" id="ARBA00023125"/>
    </source>
</evidence>
<keyword evidence="2 6" id="KW-0238">DNA-binding</keyword>
<dbReference type="InterPro" id="IPR029016">
    <property type="entry name" value="GAF-like_dom_sf"/>
</dbReference>
<evidence type="ECO:0000313" key="7">
    <source>
        <dbReference type="Proteomes" id="UP001157947"/>
    </source>
</evidence>
<proteinExistence type="predicted"/>
<feature type="domain" description="IclR-ED" evidence="5">
    <location>
        <begin position="73"/>
        <end position="257"/>
    </location>
</feature>
<dbReference type="Gene3D" id="3.30.450.40">
    <property type="match status" value="1"/>
</dbReference>
<evidence type="ECO:0000256" key="3">
    <source>
        <dbReference type="ARBA" id="ARBA00023163"/>
    </source>
</evidence>
<keyword evidence="7" id="KW-1185">Reference proteome</keyword>